<dbReference type="GO" id="GO:0006915">
    <property type="term" value="P:apoptotic process"/>
    <property type="evidence" value="ECO:0007669"/>
    <property type="project" value="UniProtKB-UniRule"/>
</dbReference>
<evidence type="ECO:0000313" key="16">
    <source>
        <dbReference type="Proteomes" id="UP000694866"/>
    </source>
</evidence>
<dbReference type="GO" id="GO:0006325">
    <property type="term" value="P:chromatin organization"/>
    <property type="evidence" value="ECO:0007669"/>
    <property type="project" value="UniProtKB-UniRule"/>
</dbReference>
<dbReference type="CDD" id="cd23665">
    <property type="entry name" value="BRE-like_insects"/>
    <property type="match status" value="1"/>
</dbReference>
<dbReference type="GO" id="GO:0006302">
    <property type="term" value="P:double-strand break repair"/>
    <property type="evidence" value="ECO:0007669"/>
    <property type="project" value="UniProtKB-UniRule"/>
</dbReference>
<evidence type="ECO:0000256" key="5">
    <source>
        <dbReference type="ARBA" id="ARBA00022703"/>
    </source>
</evidence>
<keyword evidence="7 15" id="KW-0227">DNA damage</keyword>
<dbReference type="GO" id="GO:0005737">
    <property type="term" value="C:cytoplasm"/>
    <property type="evidence" value="ECO:0007669"/>
    <property type="project" value="UniProtKB-SubCell"/>
</dbReference>
<dbReference type="GO" id="GO:0031593">
    <property type="term" value="F:polyubiquitin modification-dependent protein binding"/>
    <property type="evidence" value="ECO:0007669"/>
    <property type="project" value="UniProtKB-UniRule"/>
</dbReference>
<evidence type="ECO:0000256" key="7">
    <source>
        <dbReference type="ARBA" id="ARBA00022763"/>
    </source>
</evidence>
<dbReference type="GO" id="GO:0010212">
    <property type="term" value="P:response to ionizing radiation"/>
    <property type="evidence" value="ECO:0007669"/>
    <property type="project" value="UniProtKB-UniRule"/>
</dbReference>
<proteinExistence type="inferred from homology"/>
<keyword evidence="10 15" id="KW-0156">Chromatin regulator</keyword>
<evidence type="ECO:0000256" key="9">
    <source>
        <dbReference type="ARBA" id="ARBA00022786"/>
    </source>
</evidence>
<keyword evidence="13 15" id="KW-0131">Cell cycle</keyword>
<evidence type="ECO:0000256" key="1">
    <source>
        <dbReference type="ARBA" id="ARBA00004123"/>
    </source>
</evidence>
<evidence type="ECO:0000256" key="14">
    <source>
        <dbReference type="ARBA" id="ARBA00025766"/>
    </source>
</evidence>
<gene>
    <name evidence="17" type="primary">LOC105265166</name>
</gene>
<comment type="similarity">
    <text evidence="14 15">Belongs to the BABAM2 family.</text>
</comment>
<evidence type="ECO:0000256" key="11">
    <source>
        <dbReference type="ARBA" id="ARBA00023204"/>
    </source>
</evidence>
<evidence type="ECO:0000256" key="12">
    <source>
        <dbReference type="ARBA" id="ARBA00023242"/>
    </source>
</evidence>
<dbReference type="PANTHER" id="PTHR15189">
    <property type="entry name" value="BRISC AND BRCA1-A COMPLEX MEMBER 2"/>
    <property type="match status" value="1"/>
</dbReference>
<dbReference type="PANTHER" id="PTHR15189:SF7">
    <property type="entry name" value="BRISC AND BRCA1-A COMPLEX MEMBER 2"/>
    <property type="match status" value="1"/>
</dbReference>
<keyword evidence="4 15" id="KW-0132">Cell division</keyword>
<dbReference type="KEGG" id="fas:105265166"/>
<evidence type="ECO:0000313" key="17">
    <source>
        <dbReference type="RefSeq" id="XP_011300822.1"/>
    </source>
</evidence>
<evidence type="ECO:0000256" key="6">
    <source>
        <dbReference type="ARBA" id="ARBA00022737"/>
    </source>
</evidence>
<name>A0A9R1TYP7_9HYME</name>
<dbReference type="GO" id="GO:0070531">
    <property type="term" value="C:BRCA1-A complex"/>
    <property type="evidence" value="ECO:0007669"/>
    <property type="project" value="UniProtKB-UniRule"/>
</dbReference>
<dbReference type="OrthoDB" id="538811at2759"/>
<dbReference type="Proteomes" id="UP000694866">
    <property type="component" value="Unplaced"/>
</dbReference>
<protein>
    <recommendedName>
        <fullName evidence="2 15">BRISC and BRCA1-A complex member 2</fullName>
    </recommendedName>
</protein>
<dbReference type="RefSeq" id="XP_011300822.1">
    <property type="nucleotide sequence ID" value="XM_011302520.1"/>
</dbReference>
<dbReference type="GO" id="GO:0070552">
    <property type="term" value="C:BRISC complex"/>
    <property type="evidence" value="ECO:0007669"/>
    <property type="project" value="UniProtKB-UniRule"/>
</dbReference>
<comment type="subcellular location">
    <subcellularLocation>
        <location evidence="15">Cytoplasm</location>
    </subcellularLocation>
    <subcellularLocation>
        <location evidence="1 15">Nucleus</location>
    </subcellularLocation>
    <text evidence="15">Localizes at sites of DNA damage at double-strand breaks (DSBs).</text>
</comment>
<organism evidence="16 17">
    <name type="scientific">Fopius arisanus</name>
    <dbReference type="NCBI Taxonomy" id="64838"/>
    <lineage>
        <taxon>Eukaryota</taxon>
        <taxon>Metazoa</taxon>
        <taxon>Ecdysozoa</taxon>
        <taxon>Arthropoda</taxon>
        <taxon>Hexapoda</taxon>
        <taxon>Insecta</taxon>
        <taxon>Pterygota</taxon>
        <taxon>Neoptera</taxon>
        <taxon>Endopterygota</taxon>
        <taxon>Hymenoptera</taxon>
        <taxon>Apocrita</taxon>
        <taxon>Ichneumonoidea</taxon>
        <taxon>Braconidae</taxon>
        <taxon>Opiinae</taxon>
        <taxon>Fopius</taxon>
    </lineage>
</organism>
<keyword evidence="5 15" id="KW-0053">Apoptosis</keyword>
<keyword evidence="16" id="KW-1185">Reference proteome</keyword>
<comment type="subunit">
    <text evidence="15">Component of the ARISC complex. Component of the BRCA1-A complex. Component of the BRISC complex. Binds polyubiquitin.</text>
</comment>
<dbReference type="AlphaFoldDB" id="A0A9R1TYP7"/>
<dbReference type="GO" id="GO:0007095">
    <property type="term" value="P:mitotic G2 DNA damage checkpoint signaling"/>
    <property type="evidence" value="ECO:0007669"/>
    <property type="project" value="UniProtKB-UniRule"/>
</dbReference>
<keyword evidence="3 15" id="KW-0963">Cytoplasm</keyword>
<evidence type="ECO:0000256" key="8">
    <source>
        <dbReference type="ARBA" id="ARBA00022776"/>
    </source>
</evidence>
<comment type="function">
    <text evidence="15">May play a role in homeostasis or cellular differentiation in cells of neural, epithelial and germline origins. May also act as a death receptor-associated anti-apoptotic protein, which inhibits the mitochondrial apoptotic pathway.</text>
</comment>
<evidence type="ECO:0000256" key="13">
    <source>
        <dbReference type="ARBA" id="ARBA00023306"/>
    </source>
</evidence>
<dbReference type="InterPro" id="IPR010358">
    <property type="entry name" value="BRE"/>
</dbReference>
<evidence type="ECO:0000256" key="4">
    <source>
        <dbReference type="ARBA" id="ARBA00022618"/>
    </source>
</evidence>
<dbReference type="GO" id="GO:0051301">
    <property type="term" value="P:cell division"/>
    <property type="evidence" value="ECO:0007669"/>
    <property type="project" value="UniProtKB-UniRule"/>
</dbReference>
<evidence type="ECO:0000256" key="10">
    <source>
        <dbReference type="ARBA" id="ARBA00022853"/>
    </source>
</evidence>
<reference evidence="17" key="1">
    <citation type="submission" date="2025-08" db="UniProtKB">
        <authorList>
            <consortium name="RefSeq"/>
        </authorList>
    </citation>
    <scope>IDENTIFICATION</scope>
    <source>
        <strain evidence="17">USDA-PBARC FA_bdor</strain>
        <tissue evidence="17">Whole organism</tissue>
    </source>
</reference>
<keyword evidence="8 15" id="KW-0498">Mitosis</keyword>
<dbReference type="Pfam" id="PF06113">
    <property type="entry name" value="BRE"/>
    <property type="match status" value="1"/>
</dbReference>
<evidence type="ECO:0000256" key="15">
    <source>
        <dbReference type="RuleBase" id="RU368019"/>
    </source>
</evidence>
<dbReference type="GeneID" id="105265166"/>
<keyword evidence="12 15" id="KW-0539">Nucleus</keyword>
<dbReference type="GO" id="GO:0045739">
    <property type="term" value="P:positive regulation of DNA repair"/>
    <property type="evidence" value="ECO:0007669"/>
    <property type="project" value="UniProtKB-UniRule"/>
</dbReference>
<evidence type="ECO:0000256" key="3">
    <source>
        <dbReference type="ARBA" id="ARBA00022490"/>
    </source>
</evidence>
<comment type="domain">
    <text evidence="15">Contains 2 ubiquitin-conjugating enzyme family-like (UEV-like) regions. These regions lack the critical Cys residues required for ubiquitination but retain the ability to bind ubiquitin.</text>
</comment>
<sequence>MATMDEWNSIGSSKRNVMSPKIVNRAPGIGEGVDEYLEPLLNKVLMTKSFGINLGAIELCQVAASCPEGKGDRFRISIPYANHKLEWIVMFNSICPDEGPDFEFSDRSFLADPALHTLEKFVPSLYNWNHLEPDALLAVITELVAHYKKHQIDQLNQFSDRLNVEYKTMISGTDINEDDVELILLPDSVQPEEAHFLIRLAIDFSKLPGKHPFLNNDAAMLLVTFQGAHWNRITPNLYFSKNVKETFSNSTSLHLPSFPSEKTLVDYVPEVKKLINSKIDTIATNFEKKRTFIAAVLILQGPSVLEYDCVEFNYISLMLVHRDFYFILHFNLPPTFPWTPPRISLQSIYHMTSKTELFKQGIANNCPYSPRWQPDYMFTQALRHVITVEINKFKNASTKNRR</sequence>
<keyword evidence="11 15" id="KW-0234">DNA repair</keyword>
<evidence type="ECO:0000256" key="2">
    <source>
        <dbReference type="ARBA" id="ARBA00019438"/>
    </source>
</evidence>
<keyword evidence="6" id="KW-0677">Repeat</keyword>
<keyword evidence="9 15" id="KW-0833">Ubl conjugation pathway</keyword>
<accession>A0A9R1TYP7</accession>